<evidence type="ECO:0000313" key="2">
    <source>
        <dbReference type="Proteomes" id="UP000828390"/>
    </source>
</evidence>
<sequence length="73" mass="8521">MLVLEPEGPWFKSHSDHGIFLGKTLIPRFLLSIQEYKWVPVRENEPMCRGCILRHMLTDDFYSSDQGVNVKVD</sequence>
<organism evidence="1 2">
    <name type="scientific">Dreissena polymorpha</name>
    <name type="common">Zebra mussel</name>
    <name type="synonym">Mytilus polymorpha</name>
    <dbReference type="NCBI Taxonomy" id="45954"/>
    <lineage>
        <taxon>Eukaryota</taxon>
        <taxon>Metazoa</taxon>
        <taxon>Spiralia</taxon>
        <taxon>Lophotrochozoa</taxon>
        <taxon>Mollusca</taxon>
        <taxon>Bivalvia</taxon>
        <taxon>Autobranchia</taxon>
        <taxon>Heteroconchia</taxon>
        <taxon>Euheterodonta</taxon>
        <taxon>Imparidentia</taxon>
        <taxon>Neoheterodontei</taxon>
        <taxon>Myida</taxon>
        <taxon>Dreissenoidea</taxon>
        <taxon>Dreissenidae</taxon>
        <taxon>Dreissena</taxon>
    </lineage>
</organism>
<protein>
    <submittedName>
        <fullName evidence="1">Uncharacterized protein</fullName>
    </submittedName>
</protein>
<dbReference type="Proteomes" id="UP000828390">
    <property type="component" value="Unassembled WGS sequence"/>
</dbReference>
<accession>A0A9D4E0Y5</accession>
<comment type="caution">
    <text evidence="1">The sequence shown here is derived from an EMBL/GenBank/DDBJ whole genome shotgun (WGS) entry which is preliminary data.</text>
</comment>
<reference evidence="1" key="2">
    <citation type="submission" date="2020-11" db="EMBL/GenBank/DDBJ databases">
        <authorList>
            <person name="McCartney M.A."/>
            <person name="Auch B."/>
            <person name="Kono T."/>
            <person name="Mallez S."/>
            <person name="Becker A."/>
            <person name="Gohl D.M."/>
            <person name="Silverstein K.A.T."/>
            <person name="Koren S."/>
            <person name="Bechman K.B."/>
            <person name="Herman A."/>
            <person name="Abrahante J.E."/>
            <person name="Garbe J."/>
        </authorList>
    </citation>
    <scope>NUCLEOTIDE SEQUENCE</scope>
    <source>
        <strain evidence="1">Duluth1</strain>
        <tissue evidence="1">Whole animal</tissue>
    </source>
</reference>
<reference evidence="1" key="1">
    <citation type="journal article" date="2019" name="bioRxiv">
        <title>The Genome of the Zebra Mussel, Dreissena polymorpha: A Resource for Invasive Species Research.</title>
        <authorList>
            <person name="McCartney M.A."/>
            <person name="Auch B."/>
            <person name="Kono T."/>
            <person name="Mallez S."/>
            <person name="Zhang Y."/>
            <person name="Obille A."/>
            <person name="Becker A."/>
            <person name="Abrahante J.E."/>
            <person name="Garbe J."/>
            <person name="Badalamenti J.P."/>
            <person name="Herman A."/>
            <person name="Mangelson H."/>
            <person name="Liachko I."/>
            <person name="Sullivan S."/>
            <person name="Sone E.D."/>
            <person name="Koren S."/>
            <person name="Silverstein K.A.T."/>
            <person name="Beckman K.B."/>
            <person name="Gohl D.M."/>
        </authorList>
    </citation>
    <scope>NUCLEOTIDE SEQUENCE</scope>
    <source>
        <strain evidence="1">Duluth1</strain>
        <tissue evidence="1">Whole animal</tissue>
    </source>
</reference>
<name>A0A9D4E0Y5_DREPO</name>
<dbReference type="AlphaFoldDB" id="A0A9D4E0Y5"/>
<proteinExistence type="predicted"/>
<evidence type="ECO:0000313" key="1">
    <source>
        <dbReference type="EMBL" id="KAH3770471.1"/>
    </source>
</evidence>
<gene>
    <name evidence="1" type="ORF">DPMN_171758</name>
</gene>
<keyword evidence="2" id="KW-1185">Reference proteome</keyword>
<dbReference type="EMBL" id="JAIWYP010000009">
    <property type="protein sequence ID" value="KAH3770471.1"/>
    <property type="molecule type" value="Genomic_DNA"/>
</dbReference>